<protein>
    <submittedName>
        <fullName evidence="3">DUF4825 domain-containing protein</fullName>
    </submittedName>
</protein>
<dbReference type="InterPro" id="IPR032250">
    <property type="entry name" value="DUF4825"/>
</dbReference>
<sequence>MKNKIIIVLFIIGIILFGWMNLFYIPAEEKAMEEETLQQLNPETHDFSKVLAYENMYMGNATNNAQLFQSLPLQNYLNGYEQDSKIHLLIVNYKDLEGLPQQHIQKSIIYNTTAAFVLIKNLEQIELRFPTESFFVKRENVERFLGDLEELLDPEVFEEKVQSPLNNAVLEEWIVQYTSI</sequence>
<reference evidence="3 4" key="1">
    <citation type="submission" date="2020-08" db="EMBL/GenBank/DDBJ databases">
        <title>A Genomic Blueprint of the Chicken Gut Microbiome.</title>
        <authorList>
            <person name="Gilroy R."/>
            <person name="Ravi A."/>
            <person name="Getino M."/>
            <person name="Pursley I."/>
            <person name="Horton D.L."/>
            <person name="Alikhan N.-F."/>
            <person name="Baker D."/>
            <person name="Gharbi K."/>
            <person name="Hall N."/>
            <person name="Watson M."/>
            <person name="Adriaenssens E.M."/>
            <person name="Foster-Nyarko E."/>
            <person name="Jarju S."/>
            <person name="Secka A."/>
            <person name="Antonio M."/>
            <person name="Oren A."/>
            <person name="Chaudhuri R."/>
            <person name="La Ragione R.M."/>
            <person name="Hildebrand F."/>
            <person name="Pallen M.J."/>
        </authorList>
    </citation>
    <scope>NUCLEOTIDE SEQUENCE [LARGE SCALE GENOMIC DNA]</scope>
    <source>
        <strain evidence="3 4">Sa2BUA9</strain>
    </source>
</reference>
<name>A0ABR8RA79_9BACI</name>
<dbReference type="RefSeq" id="WP_191697144.1">
    <property type="nucleotide sequence ID" value="NZ_JACSQO010000004.1"/>
</dbReference>
<organism evidence="3 4">
    <name type="scientific">Psychrobacillus faecigallinarum</name>
    <dbReference type="NCBI Taxonomy" id="2762235"/>
    <lineage>
        <taxon>Bacteria</taxon>
        <taxon>Bacillati</taxon>
        <taxon>Bacillota</taxon>
        <taxon>Bacilli</taxon>
        <taxon>Bacillales</taxon>
        <taxon>Bacillaceae</taxon>
        <taxon>Psychrobacillus</taxon>
    </lineage>
</organism>
<proteinExistence type="predicted"/>
<gene>
    <name evidence="3" type="ORF">H9650_10510</name>
</gene>
<evidence type="ECO:0000256" key="1">
    <source>
        <dbReference type="SAM" id="Phobius"/>
    </source>
</evidence>
<dbReference type="Proteomes" id="UP000640786">
    <property type="component" value="Unassembled WGS sequence"/>
</dbReference>
<keyword evidence="1" id="KW-0812">Transmembrane</keyword>
<dbReference type="Pfam" id="PF16107">
    <property type="entry name" value="DUF4825"/>
    <property type="match status" value="1"/>
</dbReference>
<dbReference type="EMBL" id="JACSQO010000004">
    <property type="protein sequence ID" value="MBD7944547.1"/>
    <property type="molecule type" value="Genomic_DNA"/>
</dbReference>
<keyword evidence="1" id="KW-0472">Membrane</keyword>
<comment type="caution">
    <text evidence="3">The sequence shown here is derived from an EMBL/GenBank/DDBJ whole genome shotgun (WGS) entry which is preliminary data.</text>
</comment>
<keyword evidence="4" id="KW-1185">Reference proteome</keyword>
<evidence type="ECO:0000313" key="4">
    <source>
        <dbReference type="Proteomes" id="UP000640786"/>
    </source>
</evidence>
<accession>A0ABR8RA79</accession>
<feature type="transmembrane region" description="Helical" evidence="1">
    <location>
        <begin position="6"/>
        <end position="25"/>
    </location>
</feature>
<evidence type="ECO:0000313" key="3">
    <source>
        <dbReference type="EMBL" id="MBD7944547.1"/>
    </source>
</evidence>
<evidence type="ECO:0000259" key="2">
    <source>
        <dbReference type="Pfam" id="PF16107"/>
    </source>
</evidence>
<feature type="domain" description="DUF4825" evidence="2">
    <location>
        <begin position="51"/>
        <end position="132"/>
    </location>
</feature>
<keyword evidence="1" id="KW-1133">Transmembrane helix</keyword>